<dbReference type="Gramene" id="ORUFI01G24990.1">
    <property type="protein sequence ID" value="ORUFI01G24990.1"/>
    <property type="gene ID" value="ORUFI01G24990"/>
</dbReference>
<sequence length="251" mass="27990">MVRTLSPPPPPVRFAAAAGAEAEADEEELEPLFDYSRVQPTMAFSFDDTDIEKSDIFVHCNKRRKVADGDGDANADEKGDKGEQKAAKAAAVVDLGEEDWLPPPPPPKPKSTVTDESEQSSVLKELRLQKQAMAKFAESADDFLEKLAQTARQKVEARIPTEHIDLDKSPERHEAREKVVVTVQDKAGHHQFRLYKDEKFGKLFRAYAKKVNLSVADLTFAFDGDKVDAESTPEDLGLEDEDMVEVLHKTR</sequence>
<feature type="compositionally biased region" description="Pro residues" evidence="1">
    <location>
        <begin position="1"/>
        <end position="12"/>
    </location>
</feature>
<proteinExistence type="predicted"/>
<evidence type="ECO:0000313" key="3">
    <source>
        <dbReference type="EnsemblPlants" id="ORUFI01G24990.1"/>
    </source>
</evidence>
<dbReference type="eggNOG" id="ENOG502RYPZ">
    <property type="taxonomic scope" value="Eukaryota"/>
</dbReference>
<accession>A0A0E0MZ33</accession>
<dbReference type="Pfam" id="PF11976">
    <property type="entry name" value="Rad60-SLD"/>
    <property type="match status" value="1"/>
</dbReference>
<dbReference type="Proteomes" id="UP000008022">
    <property type="component" value="Unassembled WGS sequence"/>
</dbReference>
<evidence type="ECO:0000256" key="1">
    <source>
        <dbReference type="SAM" id="MobiDB-lite"/>
    </source>
</evidence>
<reference evidence="3" key="2">
    <citation type="submission" date="2015-06" db="UniProtKB">
        <authorList>
            <consortium name="EnsemblPlants"/>
        </authorList>
    </citation>
    <scope>IDENTIFICATION</scope>
</reference>
<dbReference type="CDD" id="cd01763">
    <property type="entry name" value="Ubl_SUMO_like"/>
    <property type="match status" value="1"/>
</dbReference>
<feature type="region of interest" description="Disordered" evidence="1">
    <location>
        <begin position="63"/>
        <end position="122"/>
    </location>
</feature>
<feature type="compositionally biased region" description="Polar residues" evidence="1">
    <location>
        <begin position="111"/>
        <end position="122"/>
    </location>
</feature>
<name>A0A0E0MZ33_ORYRU</name>
<feature type="domain" description="Rad60/SUMO-like" evidence="2">
    <location>
        <begin position="178"/>
        <end position="247"/>
    </location>
</feature>
<dbReference type="HOGENOM" id="CLU_054897_1_0_1"/>
<feature type="compositionally biased region" description="Basic and acidic residues" evidence="1">
    <location>
        <begin position="75"/>
        <end position="86"/>
    </location>
</feature>
<dbReference type="EnsemblPlants" id="ORUFI01G24990.1">
    <property type="protein sequence ID" value="ORUFI01G24990.1"/>
    <property type="gene ID" value="ORUFI01G24990"/>
</dbReference>
<keyword evidence="4" id="KW-1185">Reference proteome</keyword>
<evidence type="ECO:0000313" key="4">
    <source>
        <dbReference type="Proteomes" id="UP000008022"/>
    </source>
</evidence>
<dbReference type="PANTHER" id="PTHR47813">
    <property type="entry name" value="UBIQUITIN-LIKE SUPERFAMILY PROTEIN"/>
    <property type="match status" value="1"/>
</dbReference>
<evidence type="ECO:0000259" key="2">
    <source>
        <dbReference type="Pfam" id="PF11976"/>
    </source>
</evidence>
<reference evidence="4" key="1">
    <citation type="submission" date="2013-06" db="EMBL/GenBank/DDBJ databases">
        <authorList>
            <person name="Zhao Q."/>
        </authorList>
    </citation>
    <scope>NUCLEOTIDE SEQUENCE</scope>
    <source>
        <strain evidence="4">cv. W1943</strain>
    </source>
</reference>
<protein>
    <recommendedName>
        <fullName evidence="2">Rad60/SUMO-like domain-containing protein</fullName>
    </recommendedName>
</protein>
<dbReference type="PANTHER" id="PTHR47813:SF2">
    <property type="entry name" value="UBIQUITIN-LIKE SUPERFAMILY PROTEIN"/>
    <property type="match status" value="1"/>
</dbReference>
<dbReference type="Gene3D" id="3.10.20.90">
    <property type="entry name" value="Phosphatidylinositol 3-kinase Catalytic Subunit, Chain A, domain 1"/>
    <property type="match status" value="1"/>
</dbReference>
<dbReference type="AlphaFoldDB" id="A0A0E0MZ33"/>
<dbReference type="STRING" id="4529.A0A0E0MZ33"/>
<organism evidence="3 4">
    <name type="scientific">Oryza rufipogon</name>
    <name type="common">Brownbeard rice</name>
    <name type="synonym">Asian wild rice</name>
    <dbReference type="NCBI Taxonomy" id="4529"/>
    <lineage>
        <taxon>Eukaryota</taxon>
        <taxon>Viridiplantae</taxon>
        <taxon>Streptophyta</taxon>
        <taxon>Embryophyta</taxon>
        <taxon>Tracheophyta</taxon>
        <taxon>Spermatophyta</taxon>
        <taxon>Magnoliopsida</taxon>
        <taxon>Liliopsida</taxon>
        <taxon>Poales</taxon>
        <taxon>Poaceae</taxon>
        <taxon>BOP clade</taxon>
        <taxon>Oryzoideae</taxon>
        <taxon>Oryzeae</taxon>
        <taxon>Oryzinae</taxon>
        <taxon>Oryza</taxon>
    </lineage>
</organism>
<dbReference type="InterPro" id="IPR022617">
    <property type="entry name" value="Rad60/SUMO-like_dom"/>
</dbReference>
<feature type="region of interest" description="Disordered" evidence="1">
    <location>
        <begin position="1"/>
        <end position="24"/>
    </location>
</feature>
<dbReference type="InterPro" id="IPR029071">
    <property type="entry name" value="Ubiquitin-like_domsf"/>
</dbReference>
<dbReference type="SUPFAM" id="SSF54236">
    <property type="entry name" value="Ubiquitin-like"/>
    <property type="match status" value="1"/>
</dbReference>
<dbReference type="OMA" id="CNKRPRV"/>